<evidence type="ECO:0000313" key="2">
    <source>
        <dbReference type="Proteomes" id="UP001432322"/>
    </source>
</evidence>
<gene>
    <name evidence="1" type="ORF">PFISCL1PPCAC_17879</name>
</gene>
<feature type="non-terminal residue" evidence="1">
    <location>
        <position position="1"/>
    </location>
</feature>
<dbReference type="EMBL" id="BTSY01000005">
    <property type="protein sequence ID" value="GMT26582.1"/>
    <property type="molecule type" value="Genomic_DNA"/>
</dbReference>
<keyword evidence="2" id="KW-1185">Reference proteome</keyword>
<name>A0AAV5W6G2_9BILA</name>
<reference evidence="1" key="1">
    <citation type="submission" date="2023-10" db="EMBL/GenBank/DDBJ databases">
        <title>Genome assembly of Pristionchus species.</title>
        <authorList>
            <person name="Yoshida K."/>
            <person name="Sommer R.J."/>
        </authorList>
    </citation>
    <scope>NUCLEOTIDE SEQUENCE</scope>
    <source>
        <strain evidence="1">RS5133</strain>
    </source>
</reference>
<comment type="caution">
    <text evidence="1">The sequence shown here is derived from an EMBL/GenBank/DDBJ whole genome shotgun (WGS) entry which is preliminary data.</text>
</comment>
<dbReference type="Proteomes" id="UP001432322">
    <property type="component" value="Unassembled WGS sequence"/>
</dbReference>
<sequence>SSFSSSLSSLPPSSFLALPITRLATLRSPPNSRAFRSRPASTVANCGTASAYARLDTWAGTASISRSAPVVVPTVRVPPIGTQSASTPTLCATSTVTSTECATAIACH</sequence>
<proteinExistence type="predicted"/>
<organism evidence="1 2">
    <name type="scientific">Pristionchus fissidentatus</name>
    <dbReference type="NCBI Taxonomy" id="1538716"/>
    <lineage>
        <taxon>Eukaryota</taxon>
        <taxon>Metazoa</taxon>
        <taxon>Ecdysozoa</taxon>
        <taxon>Nematoda</taxon>
        <taxon>Chromadorea</taxon>
        <taxon>Rhabditida</taxon>
        <taxon>Rhabditina</taxon>
        <taxon>Diplogasteromorpha</taxon>
        <taxon>Diplogasteroidea</taxon>
        <taxon>Neodiplogasteridae</taxon>
        <taxon>Pristionchus</taxon>
    </lineage>
</organism>
<accession>A0AAV5W6G2</accession>
<protein>
    <submittedName>
        <fullName evidence="1">Uncharacterized protein</fullName>
    </submittedName>
</protein>
<evidence type="ECO:0000313" key="1">
    <source>
        <dbReference type="EMBL" id="GMT26582.1"/>
    </source>
</evidence>
<dbReference type="AlphaFoldDB" id="A0AAV5W6G2"/>